<proteinExistence type="predicted"/>
<name>A0A2S7IIV9_9BACT</name>
<gene>
    <name evidence="1" type="ORF">C5O19_18075</name>
</gene>
<keyword evidence="2" id="KW-1185">Reference proteome</keyword>
<dbReference type="AlphaFoldDB" id="A0A2S7IIV9"/>
<reference evidence="2" key="1">
    <citation type="submission" date="2018-02" db="EMBL/GenBank/DDBJ databases">
        <title>Genome sequencing of Solimonas sp. HR-BB.</title>
        <authorList>
            <person name="Lee Y."/>
            <person name="Jeon C.O."/>
        </authorList>
    </citation>
    <scope>NUCLEOTIDE SEQUENCE [LARGE SCALE GENOMIC DNA]</scope>
    <source>
        <strain evidence="2">HR-U</strain>
    </source>
</reference>
<dbReference type="EMBL" id="PTRA01000003">
    <property type="protein sequence ID" value="PQA56254.1"/>
    <property type="molecule type" value="Genomic_DNA"/>
</dbReference>
<dbReference type="PANTHER" id="PTHR30348">
    <property type="entry name" value="UNCHARACTERIZED PROTEIN YECE"/>
    <property type="match status" value="1"/>
</dbReference>
<organism evidence="1 2">
    <name type="scientific">Siphonobacter curvatus</name>
    <dbReference type="NCBI Taxonomy" id="2094562"/>
    <lineage>
        <taxon>Bacteria</taxon>
        <taxon>Pseudomonadati</taxon>
        <taxon>Bacteroidota</taxon>
        <taxon>Cytophagia</taxon>
        <taxon>Cytophagales</taxon>
        <taxon>Cytophagaceae</taxon>
        <taxon>Siphonobacter</taxon>
    </lineage>
</organism>
<accession>A0A2S7IIV9</accession>
<dbReference type="InterPro" id="IPR002763">
    <property type="entry name" value="DUF72"/>
</dbReference>
<dbReference type="Proteomes" id="UP000239590">
    <property type="component" value="Unassembled WGS sequence"/>
</dbReference>
<dbReference type="InterPro" id="IPR036520">
    <property type="entry name" value="UPF0759_sf"/>
</dbReference>
<dbReference type="Gene3D" id="3.20.20.410">
    <property type="entry name" value="Protein of unknown function UPF0759"/>
    <property type="match status" value="1"/>
</dbReference>
<dbReference type="RefSeq" id="WP_104714791.1">
    <property type="nucleotide sequence ID" value="NZ_PTRA01000003.1"/>
</dbReference>
<dbReference type="PANTHER" id="PTHR30348:SF9">
    <property type="entry name" value="UPF0759 PROTEIN YECE"/>
    <property type="match status" value="1"/>
</dbReference>
<dbReference type="Pfam" id="PF01904">
    <property type="entry name" value="DUF72"/>
    <property type="match status" value="1"/>
</dbReference>
<evidence type="ECO:0000313" key="1">
    <source>
        <dbReference type="EMBL" id="PQA56254.1"/>
    </source>
</evidence>
<comment type="caution">
    <text evidence="1">The sequence shown here is derived from an EMBL/GenBank/DDBJ whole genome shotgun (WGS) entry which is preliminary data.</text>
</comment>
<sequence>MDFGKVSPGQINTINFTLPADSPLNTQVLPGQPVAHPLPAYVGCPVWMEKSWLGKIYPSAMKDKEALAHYTQQFNTIELNGTHYQMPNDETIERWLEEATPGFKYCPKFPKAISHEKELLGVEEVTAFFCRQLLKLGDHLGIPFLQLGPAYTPQKGKGLVEFLKLIPEEMTIAVEFRHPDWFANPRIWARTCEILREAGHAAVITDVSGRRDVLHQTLTVPKAVIRFVGNELHPTDYTRTDEWIQRLKKWQQQGLQELYAFIHCGQSECAPELSNYWIQELNTHLGLSLKLPKFLPKVDQMSLF</sequence>
<dbReference type="OrthoDB" id="9780310at2"/>
<dbReference type="SUPFAM" id="SSF117396">
    <property type="entry name" value="TM1631-like"/>
    <property type="match status" value="1"/>
</dbReference>
<evidence type="ECO:0000313" key="2">
    <source>
        <dbReference type="Proteomes" id="UP000239590"/>
    </source>
</evidence>
<protein>
    <submittedName>
        <fullName evidence="1">DUF72 domain-containing protein</fullName>
    </submittedName>
</protein>